<protein>
    <submittedName>
        <fullName evidence="1">Uncharacterized protein</fullName>
    </submittedName>
</protein>
<keyword evidence="2" id="KW-1185">Reference proteome</keyword>
<accession>A0AAV1AZP7</accession>
<dbReference type="EMBL" id="OX451740">
    <property type="protein sequence ID" value="CAI8614673.1"/>
    <property type="molecule type" value="Genomic_DNA"/>
</dbReference>
<evidence type="ECO:0000313" key="1">
    <source>
        <dbReference type="EMBL" id="CAI8614673.1"/>
    </source>
</evidence>
<dbReference type="AlphaFoldDB" id="A0AAV1AZP7"/>
<name>A0AAV1AZP7_VICFA</name>
<sequence length="181" mass="21531">MKMLRVVKLYAERNGIIDEDATCCEFVCTERWSTGYAHPVYSFNYSDDMQNYRQRFIRAWGIIKKNDSKTLGRRNSIPLEPYLKWVRARAQSLMMSYDSILQVILEPVVQVGESRIILHPDMPTNFKELQKSWIQLKEERDTFEAQLYASEKKVLELTKQLHEEMNLNTYLNTKRKRPWGT</sequence>
<evidence type="ECO:0000313" key="2">
    <source>
        <dbReference type="Proteomes" id="UP001157006"/>
    </source>
</evidence>
<dbReference type="Proteomes" id="UP001157006">
    <property type="component" value="Chromosome 5"/>
</dbReference>
<gene>
    <name evidence="1" type="ORF">VFH_V141360</name>
</gene>
<proteinExistence type="predicted"/>
<reference evidence="1 2" key="1">
    <citation type="submission" date="2023-01" db="EMBL/GenBank/DDBJ databases">
        <authorList>
            <person name="Kreplak J."/>
        </authorList>
    </citation>
    <scope>NUCLEOTIDE SEQUENCE [LARGE SCALE GENOMIC DNA]</scope>
</reference>
<organism evidence="1 2">
    <name type="scientific">Vicia faba</name>
    <name type="common">Broad bean</name>
    <name type="synonym">Faba vulgaris</name>
    <dbReference type="NCBI Taxonomy" id="3906"/>
    <lineage>
        <taxon>Eukaryota</taxon>
        <taxon>Viridiplantae</taxon>
        <taxon>Streptophyta</taxon>
        <taxon>Embryophyta</taxon>
        <taxon>Tracheophyta</taxon>
        <taxon>Spermatophyta</taxon>
        <taxon>Magnoliopsida</taxon>
        <taxon>eudicotyledons</taxon>
        <taxon>Gunneridae</taxon>
        <taxon>Pentapetalae</taxon>
        <taxon>rosids</taxon>
        <taxon>fabids</taxon>
        <taxon>Fabales</taxon>
        <taxon>Fabaceae</taxon>
        <taxon>Papilionoideae</taxon>
        <taxon>50 kb inversion clade</taxon>
        <taxon>NPAAA clade</taxon>
        <taxon>Hologalegina</taxon>
        <taxon>IRL clade</taxon>
        <taxon>Fabeae</taxon>
        <taxon>Vicia</taxon>
    </lineage>
</organism>